<dbReference type="Proteomes" id="UP001201163">
    <property type="component" value="Unassembled WGS sequence"/>
</dbReference>
<evidence type="ECO:0000313" key="2">
    <source>
        <dbReference type="EMBL" id="KAH8989815.1"/>
    </source>
</evidence>
<sequence>MTPAPTKSYKHTTASSALFFKNTTNYGTVHRALRVEVPEIGKEFTDNAYIGKDPDGIFHYDAVSDMEGSVKAKVLKIVENGTTFVRIKFFTTEESETYAEFIGEDPDNAVDTTDMVSYTQNGRDGNWTDVNAGAANASIYKKTSESKITITVGSISQKVTLTLASTVNKNFDVDVKGTLHFKKISDLTKGKFASYNNDRIVFYENDYSGKDFVGYFIRECLHDFSLDSNSLAFTKT</sequence>
<dbReference type="EMBL" id="JAKELL010000034">
    <property type="protein sequence ID" value="KAH8989815.1"/>
    <property type="molecule type" value="Genomic_DNA"/>
</dbReference>
<keyword evidence="3" id="KW-1185">Reference proteome</keyword>
<organism evidence="2 3">
    <name type="scientific">Lactarius akahatsu</name>
    <dbReference type="NCBI Taxonomy" id="416441"/>
    <lineage>
        <taxon>Eukaryota</taxon>
        <taxon>Fungi</taxon>
        <taxon>Dikarya</taxon>
        <taxon>Basidiomycota</taxon>
        <taxon>Agaricomycotina</taxon>
        <taxon>Agaricomycetes</taxon>
        <taxon>Russulales</taxon>
        <taxon>Russulaceae</taxon>
        <taxon>Lactarius</taxon>
    </lineage>
</organism>
<dbReference type="EMBL" id="JAKELL010000118">
    <property type="protein sequence ID" value="KAH8981311.1"/>
    <property type="molecule type" value="Genomic_DNA"/>
</dbReference>
<comment type="caution">
    <text evidence="2">The sequence shown here is derived from an EMBL/GenBank/DDBJ whole genome shotgun (WGS) entry which is preliminary data.</text>
</comment>
<accession>A0AAD4LEX2</accession>
<proteinExistence type="predicted"/>
<dbReference type="AlphaFoldDB" id="A0AAD4LEX2"/>
<protein>
    <submittedName>
        <fullName evidence="2">Uncharacterized protein</fullName>
    </submittedName>
</protein>
<reference evidence="2" key="1">
    <citation type="submission" date="2022-01" db="EMBL/GenBank/DDBJ databases">
        <title>Comparative genomics reveals a dynamic genome evolution in the ectomycorrhizal milk-cap (Lactarius) mushrooms.</title>
        <authorList>
            <consortium name="DOE Joint Genome Institute"/>
            <person name="Lebreton A."/>
            <person name="Tang N."/>
            <person name="Kuo A."/>
            <person name="LaButti K."/>
            <person name="Drula E."/>
            <person name="Barry K."/>
            <person name="Clum A."/>
            <person name="Lipzen A."/>
            <person name="Mousain D."/>
            <person name="Ng V."/>
            <person name="Wang R."/>
            <person name="Wang X."/>
            <person name="Dai Y."/>
            <person name="Henrissat B."/>
            <person name="Grigoriev I.V."/>
            <person name="Guerin-Laguette A."/>
            <person name="Yu F."/>
            <person name="Martin F.M."/>
        </authorList>
    </citation>
    <scope>NUCLEOTIDE SEQUENCE</scope>
    <source>
        <strain evidence="2">QP</strain>
    </source>
</reference>
<evidence type="ECO:0000313" key="3">
    <source>
        <dbReference type="Proteomes" id="UP001201163"/>
    </source>
</evidence>
<gene>
    <name evidence="1" type="ORF">EDB92DRAFT_189669</name>
    <name evidence="2" type="ORF">EDB92DRAFT_820614</name>
</gene>
<name>A0AAD4LEX2_9AGAM</name>
<evidence type="ECO:0000313" key="1">
    <source>
        <dbReference type="EMBL" id="KAH8981311.1"/>
    </source>
</evidence>